<protein>
    <submittedName>
        <fullName evidence="1">Uncharacterized protein</fullName>
    </submittedName>
</protein>
<sequence length="48" mass="4931">MSLKLTPTGVAPVGKSNVKKIQGALKRTQFISTAAHACACANTTTSKV</sequence>
<organism evidence="1 2">
    <name type="scientific">Chryseosolibacter indicus</name>
    <dbReference type="NCBI Taxonomy" id="2782351"/>
    <lineage>
        <taxon>Bacteria</taxon>
        <taxon>Pseudomonadati</taxon>
        <taxon>Bacteroidota</taxon>
        <taxon>Cytophagia</taxon>
        <taxon>Cytophagales</taxon>
        <taxon>Chryseotaleaceae</taxon>
        <taxon>Chryseosolibacter</taxon>
    </lineage>
</organism>
<evidence type="ECO:0000313" key="1">
    <source>
        <dbReference type="EMBL" id="MBT1704624.1"/>
    </source>
</evidence>
<dbReference type="Proteomes" id="UP000772618">
    <property type="component" value="Unassembled WGS sequence"/>
</dbReference>
<dbReference type="RefSeq" id="WP_254154581.1">
    <property type="nucleotide sequence ID" value="NZ_JAHESD010000035.1"/>
</dbReference>
<keyword evidence="2" id="KW-1185">Reference proteome</keyword>
<dbReference type="EMBL" id="JAHESD010000035">
    <property type="protein sequence ID" value="MBT1704624.1"/>
    <property type="molecule type" value="Genomic_DNA"/>
</dbReference>
<comment type="caution">
    <text evidence="1">The sequence shown here is derived from an EMBL/GenBank/DDBJ whole genome shotgun (WGS) entry which is preliminary data.</text>
</comment>
<name>A0ABS5VUQ8_9BACT</name>
<gene>
    <name evidence="1" type="ORF">KK060_15125</name>
</gene>
<reference evidence="1 2" key="1">
    <citation type="submission" date="2021-05" db="EMBL/GenBank/DDBJ databases">
        <title>A Polyphasic approach of four new species of the genus Ohtaekwangia: Ohtaekwangia histidinii sp. nov., Ohtaekwangia cretensis sp. nov., Ohtaekwangia indiensis sp. nov., Ohtaekwangia reichenbachii sp. nov. from diverse environment.</title>
        <authorList>
            <person name="Octaviana S."/>
        </authorList>
    </citation>
    <scope>NUCLEOTIDE SEQUENCE [LARGE SCALE GENOMIC DNA]</scope>
    <source>
        <strain evidence="1 2">PWU20</strain>
    </source>
</reference>
<evidence type="ECO:0000313" key="2">
    <source>
        <dbReference type="Proteomes" id="UP000772618"/>
    </source>
</evidence>
<accession>A0ABS5VUQ8</accession>
<proteinExistence type="predicted"/>